<accession>A0A1I5B409</accession>
<dbReference type="NCBIfam" id="NF008604">
    <property type="entry name" value="PRK11573.1"/>
    <property type="match status" value="1"/>
</dbReference>
<dbReference type="SUPFAM" id="SSF54631">
    <property type="entry name" value="CBS-domain pair"/>
    <property type="match status" value="1"/>
</dbReference>
<dbReference type="GO" id="GO:0050660">
    <property type="term" value="F:flavin adenine dinucleotide binding"/>
    <property type="evidence" value="ECO:0007669"/>
    <property type="project" value="InterPro"/>
</dbReference>
<dbReference type="EMBL" id="FOVC01000014">
    <property type="protein sequence ID" value="SFN69456.1"/>
    <property type="molecule type" value="Genomic_DNA"/>
</dbReference>
<feature type="domain" description="CNNM transmembrane" evidence="13">
    <location>
        <begin position="2"/>
        <end position="192"/>
    </location>
</feature>
<dbReference type="FunFam" id="3.10.580.10:FF:000012">
    <property type="entry name" value="DUF21 domain-containing protein"/>
    <property type="match status" value="1"/>
</dbReference>
<dbReference type="InterPro" id="IPR036318">
    <property type="entry name" value="FAD-bd_PCMH-like_sf"/>
</dbReference>
<evidence type="ECO:0000256" key="8">
    <source>
        <dbReference type="ARBA" id="ARBA00023136"/>
    </source>
</evidence>
<proteinExistence type="inferred from homology"/>
<keyword evidence="5" id="KW-0677">Repeat</keyword>
<keyword evidence="4 10" id="KW-0812">Transmembrane</keyword>
<dbReference type="InterPro" id="IPR002550">
    <property type="entry name" value="CNNM"/>
</dbReference>
<dbReference type="SUPFAM" id="SSF56176">
    <property type="entry name" value="FAD-binding/transporter-associated domain-like"/>
    <property type="match status" value="1"/>
</dbReference>
<dbReference type="OrthoDB" id="9797674at2"/>
<dbReference type="InterPro" id="IPR044751">
    <property type="entry name" value="Ion_transp-like_CBS"/>
</dbReference>
<dbReference type="AlphaFoldDB" id="A0A1I5B409"/>
<evidence type="ECO:0000256" key="2">
    <source>
        <dbReference type="ARBA" id="ARBA00006337"/>
    </source>
</evidence>
<comment type="subcellular location">
    <subcellularLocation>
        <location evidence="1">Cell membrane</location>
        <topology evidence="1">Multi-pass membrane protein</topology>
    </subcellularLocation>
</comment>
<evidence type="ECO:0000256" key="3">
    <source>
        <dbReference type="ARBA" id="ARBA00022475"/>
    </source>
</evidence>
<dbReference type="STRING" id="1367852.SAMN05216516_11452"/>
<dbReference type="InterPro" id="IPR016169">
    <property type="entry name" value="FAD-bd_PCMH_sub2"/>
</dbReference>
<keyword evidence="8 10" id="KW-0472">Membrane</keyword>
<keyword evidence="6 10" id="KW-1133">Transmembrane helix</keyword>
<dbReference type="Pfam" id="PF03471">
    <property type="entry name" value="CorC_HlyC"/>
    <property type="match status" value="1"/>
</dbReference>
<organism evidence="14 15">
    <name type="scientific">Izhakiella capsodis</name>
    <dbReference type="NCBI Taxonomy" id="1367852"/>
    <lineage>
        <taxon>Bacteria</taxon>
        <taxon>Pseudomonadati</taxon>
        <taxon>Pseudomonadota</taxon>
        <taxon>Gammaproteobacteria</taxon>
        <taxon>Enterobacterales</taxon>
        <taxon>Erwiniaceae</taxon>
        <taxon>Izhakiella</taxon>
    </lineage>
</organism>
<evidence type="ECO:0000256" key="9">
    <source>
        <dbReference type="PROSITE-ProRule" id="PRU00703"/>
    </source>
</evidence>
<dbReference type="FunFam" id="3.30.465.10:FF:000010">
    <property type="entry name" value="DUF21 domain-containing protein"/>
    <property type="match status" value="1"/>
</dbReference>
<dbReference type="InterPro" id="IPR000644">
    <property type="entry name" value="CBS_dom"/>
</dbReference>
<evidence type="ECO:0000256" key="11">
    <source>
        <dbReference type="SAM" id="Phobius"/>
    </source>
</evidence>
<dbReference type="Pfam" id="PF00571">
    <property type="entry name" value="CBS"/>
    <property type="match status" value="1"/>
</dbReference>
<evidence type="ECO:0000256" key="1">
    <source>
        <dbReference type="ARBA" id="ARBA00004651"/>
    </source>
</evidence>
<keyword evidence="15" id="KW-1185">Reference proteome</keyword>
<keyword evidence="3" id="KW-1003">Cell membrane</keyword>
<dbReference type="Gene3D" id="3.30.465.10">
    <property type="match status" value="1"/>
</dbReference>
<evidence type="ECO:0000259" key="13">
    <source>
        <dbReference type="PROSITE" id="PS51846"/>
    </source>
</evidence>
<evidence type="ECO:0000256" key="6">
    <source>
        <dbReference type="ARBA" id="ARBA00022989"/>
    </source>
</evidence>
<sequence>MEHISTGTLIITLVVMVIVSAWFAGSETGMMTLNRYKLRHRAKNGNRAARRVEKLLRRPDRLISLVLIGNNLVNILASSLATIVGMRLYGDLGVAIATGILTFVVLVFAEVLPKTVAALYPEKVAYPSSWLLGPLQKLMLPLVWLLNAIARFFMHMMGIKTDGAISAALSKEELRTIVHESRSLMSRRNQDMLLSVLDLDKVTVEDVMVPRNEIVGININDEWKSILRQLTHSPHGRIVLYRDSLDDTISMLRVREAWRMMNEKKEFTKALMLRAADEIYYVPEGTALNVQLVKFQRNKEKVSLVVDEYGDVKGLVTIEDILEEIVGDFTTSMSPTLAEEVMPQNDGSVLIEGGANVREVNKAFNWTLPENEARTVNGMLLEALEEIPLAGTTVQVKSYAINILDVQDNMIKQVRITPQKSIKQSVGS</sequence>
<feature type="transmembrane region" description="Helical" evidence="11">
    <location>
        <begin position="7"/>
        <end position="25"/>
    </location>
</feature>
<dbReference type="PROSITE" id="PS51846">
    <property type="entry name" value="CNNM"/>
    <property type="match status" value="1"/>
</dbReference>
<dbReference type="RefSeq" id="WP_092879746.1">
    <property type="nucleotide sequence ID" value="NZ_FOVC01000014.1"/>
</dbReference>
<protein>
    <submittedName>
        <fullName evidence="14">Mg2+ and Co2+ transporter CorB, contains DUF21, CBS pair, and CorC-HlyC domains</fullName>
    </submittedName>
</protein>
<dbReference type="PROSITE" id="PS51371">
    <property type="entry name" value="CBS"/>
    <property type="match status" value="1"/>
</dbReference>
<dbReference type="SMART" id="SM01091">
    <property type="entry name" value="CorC_HlyC"/>
    <property type="match status" value="1"/>
</dbReference>
<dbReference type="PANTHER" id="PTHR22777:SF32">
    <property type="entry name" value="UPF0053 INNER MEMBRANE PROTEIN YFJD"/>
    <property type="match status" value="1"/>
</dbReference>
<dbReference type="InterPro" id="IPR005170">
    <property type="entry name" value="Transptr-assoc_dom"/>
</dbReference>
<comment type="similarity">
    <text evidence="2">Belongs to the UPF0053 family.</text>
</comment>
<feature type="transmembrane region" description="Helical" evidence="11">
    <location>
        <begin position="62"/>
        <end position="81"/>
    </location>
</feature>
<evidence type="ECO:0000256" key="10">
    <source>
        <dbReference type="PROSITE-ProRule" id="PRU01193"/>
    </source>
</evidence>
<keyword evidence="7 9" id="KW-0129">CBS domain</keyword>
<evidence type="ECO:0000256" key="5">
    <source>
        <dbReference type="ARBA" id="ARBA00022737"/>
    </source>
</evidence>
<dbReference type="Proteomes" id="UP000242222">
    <property type="component" value="Unassembled WGS sequence"/>
</dbReference>
<dbReference type="GO" id="GO:0005886">
    <property type="term" value="C:plasma membrane"/>
    <property type="evidence" value="ECO:0007669"/>
    <property type="project" value="UniProtKB-SubCell"/>
</dbReference>
<evidence type="ECO:0000313" key="15">
    <source>
        <dbReference type="Proteomes" id="UP000242222"/>
    </source>
</evidence>
<feature type="transmembrane region" description="Helical" evidence="11">
    <location>
        <begin position="88"/>
        <end position="109"/>
    </location>
</feature>
<dbReference type="Pfam" id="PF01595">
    <property type="entry name" value="CNNM"/>
    <property type="match status" value="1"/>
</dbReference>
<evidence type="ECO:0000259" key="12">
    <source>
        <dbReference type="PROSITE" id="PS51371"/>
    </source>
</evidence>
<reference evidence="15" key="1">
    <citation type="submission" date="2016-10" db="EMBL/GenBank/DDBJ databases">
        <authorList>
            <person name="Varghese N."/>
            <person name="Submissions S."/>
        </authorList>
    </citation>
    <scope>NUCLEOTIDE SEQUENCE [LARGE SCALE GENOMIC DNA]</scope>
    <source>
        <strain evidence="15">N6PO6</strain>
    </source>
</reference>
<evidence type="ECO:0000256" key="7">
    <source>
        <dbReference type="ARBA" id="ARBA00023122"/>
    </source>
</evidence>
<feature type="transmembrane region" description="Helical" evidence="11">
    <location>
        <begin position="129"/>
        <end position="150"/>
    </location>
</feature>
<dbReference type="InterPro" id="IPR046342">
    <property type="entry name" value="CBS_dom_sf"/>
</dbReference>
<dbReference type="Gene3D" id="3.10.580.10">
    <property type="entry name" value="CBS-domain"/>
    <property type="match status" value="1"/>
</dbReference>
<evidence type="ECO:0000313" key="14">
    <source>
        <dbReference type="EMBL" id="SFN69456.1"/>
    </source>
</evidence>
<evidence type="ECO:0000256" key="4">
    <source>
        <dbReference type="ARBA" id="ARBA00022692"/>
    </source>
</evidence>
<feature type="domain" description="CBS" evidence="12">
    <location>
        <begin position="272"/>
        <end position="332"/>
    </location>
</feature>
<gene>
    <name evidence="14" type="ORF">SAMN05216516_11452</name>
</gene>
<dbReference type="PANTHER" id="PTHR22777">
    <property type="entry name" value="HEMOLYSIN-RELATED"/>
    <property type="match status" value="1"/>
</dbReference>
<dbReference type="CDD" id="cd04590">
    <property type="entry name" value="CBS_pair_CorC_HlyC_assoc"/>
    <property type="match status" value="1"/>
</dbReference>
<name>A0A1I5B409_9GAMM</name>